<evidence type="ECO:0000313" key="1">
    <source>
        <dbReference type="EMBL" id="JAH14759.1"/>
    </source>
</evidence>
<reference evidence="1" key="2">
    <citation type="journal article" date="2015" name="Fish Shellfish Immunol.">
        <title>Early steps in the European eel (Anguilla anguilla)-Vibrio vulnificus interaction in the gills: Role of the RtxA13 toxin.</title>
        <authorList>
            <person name="Callol A."/>
            <person name="Pajuelo D."/>
            <person name="Ebbesson L."/>
            <person name="Teles M."/>
            <person name="MacKenzie S."/>
            <person name="Amaro C."/>
        </authorList>
    </citation>
    <scope>NUCLEOTIDE SEQUENCE</scope>
</reference>
<reference evidence="1" key="1">
    <citation type="submission" date="2014-11" db="EMBL/GenBank/DDBJ databases">
        <authorList>
            <person name="Amaro Gonzalez C."/>
        </authorList>
    </citation>
    <scope>NUCLEOTIDE SEQUENCE</scope>
</reference>
<dbReference type="EMBL" id="GBXM01093818">
    <property type="protein sequence ID" value="JAH14759.1"/>
    <property type="molecule type" value="Transcribed_RNA"/>
</dbReference>
<organism evidence="1">
    <name type="scientific">Anguilla anguilla</name>
    <name type="common">European freshwater eel</name>
    <name type="synonym">Muraena anguilla</name>
    <dbReference type="NCBI Taxonomy" id="7936"/>
    <lineage>
        <taxon>Eukaryota</taxon>
        <taxon>Metazoa</taxon>
        <taxon>Chordata</taxon>
        <taxon>Craniata</taxon>
        <taxon>Vertebrata</taxon>
        <taxon>Euteleostomi</taxon>
        <taxon>Actinopterygii</taxon>
        <taxon>Neopterygii</taxon>
        <taxon>Teleostei</taxon>
        <taxon>Anguilliformes</taxon>
        <taxon>Anguillidae</taxon>
        <taxon>Anguilla</taxon>
    </lineage>
</organism>
<proteinExistence type="predicted"/>
<protein>
    <submittedName>
        <fullName evidence="1">Uncharacterized protein</fullName>
    </submittedName>
</protein>
<accession>A0A0E9QDB1</accession>
<dbReference type="AlphaFoldDB" id="A0A0E9QDB1"/>
<sequence length="57" mass="6525">MSCEKRTRAAFNAEIIYEKSEFQQSPTCARRACSGCLWGTITKLFMTCLRDVASHFE</sequence>
<name>A0A0E9QDB1_ANGAN</name>
<dbReference type="EMBL" id="GBXM01094811">
    <property type="protein sequence ID" value="JAH13766.1"/>
    <property type="molecule type" value="Transcribed_RNA"/>
</dbReference>